<accession>A0AA36IVR6</accession>
<name>A0AA36IVR6_9DINO</name>
<gene>
    <name evidence="1" type="ORF">EVOR1521_LOCUS18582</name>
</gene>
<sequence>MEMNSGLTILADTQFLSTAFQFCSGPTLSALRACSRRLAEELPKESSLWSDLVAHSTAQLRTSDAMRQAIRLGRAIERCHTSSARHAESSDKALRHRLIVTGARRSGVSTLVQLLAQRDIEAQTKDMSVLSFAADLDGLKLAISAVDKRSTAIMTPLSAALYNGHTAALFVFDASCMEESVTKAAWCIEELQQTVGPRKFQQMPKLLVCHKADLLPPLLEDRVAALPPMCRGLLANFDMDLVFTSHSDPSSVQLAFALAAEGWPEADPDAVSRKFPTITRQQLRPTRTVVRRRADVRLGTVVTTVTSRPQSGNLFDELRARVPLAE</sequence>
<organism evidence="1 2">
    <name type="scientific">Effrenium voratum</name>
    <dbReference type="NCBI Taxonomy" id="2562239"/>
    <lineage>
        <taxon>Eukaryota</taxon>
        <taxon>Sar</taxon>
        <taxon>Alveolata</taxon>
        <taxon>Dinophyceae</taxon>
        <taxon>Suessiales</taxon>
        <taxon>Symbiodiniaceae</taxon>
        <taxon>Effrenium</taxon>
    </lineage>
</organism>
<dbReference type="EMBL" id="CAUJNA010002657">
    <property type="protein sequence ID" value="CAJ1393795.1"/>
    <property type="molecule type" value="Genomic_DNA"/>
</dbReference>
<comment type="caution">
    <text evidence="1">The sequence shown here is derived from an EMBL/GenBank/DDBJ whole genome shotgun (WGS) entry which is preliminary data.</text>
</comment>
<keyword evidence="2" id="KW-1185">Reference proteome</keyword>
<dbReference type="AlphaFoldDB" id="A0AA36IVR6"/>
<dbReference type="Gene3D" id="3.40.50.300">
    <property type="entry name" value="P-loop containing nucleotide triphosphate hydrolases"/>
    <property type="match status" value="1"/>
</dbReference>
<reference evidence="1" key="1">
    <citation type="submission" date="2023-08" db="EMBL/GenBank/DDBJ databases">
        <authorList>
            <person name="Chen Y."/>
            <person name="Shah S."/>
            <person name="Dougan E. K."/>
            <person name="Thang M."/>
            <person name="Chan C."/>
        </authorList>
    </citation>
    <scope>NUCLEOTIDE SEQUENCE</scope>
</reference>
<evidence type="ECO:0000313" key="2">
    <source>
        <dbReference type="Proteomes" id="UP001178507"/>
    </source>
</evidence>
<dbReference type="InterPro" id="IPR027417">
    <property type="entry name" value="P-loop_NTPase"/>
</dbReference>
<protein>
    <submittedName>
        <fullName evidence="1">Uncharacterized protein</fullName>
    </submittedName>
</protein>
<proteinExistence type="predicted"/>
<evidence type="ECO:0000313" key="1">
    <source>
        <dbReference type="EMBL" id="CAJ1393795.1"/>
    </source>
</evidence>
<dbReference type="Proteomes" id="UP001178507">
    <property type="component" value="Unassembled WGS sequence"/>
</dbReference>
<dbReference type="CDD" id="cd00882">
    <property type="entry name" value="Ras_like_GTPase"/>
    <property type="match status" value="1"/>
</dbReference>
<dbReference type="SUPFAM" id="SSF52540">
    <property type="entry name" value="P-loop containing nucleoside triphosphate hydrolases"/>
    <property type="match status" value="1"/>
</dbReference>